<proteinExistence type="inferred from homology"/>
<evidence type="ECO:0000256" key="6">
    <source>
        <dbReference type="HAMAP-Rule" id="MF_00313"/>
    </source>
</evidence>
<name>A0AA35UPS2_9PROT</name>
<evidence type="ECO:0000256" key="4">
    <source>
        <dbReference type="ARBA" id="ARBA00022801"/>
    </source>
</evidence>
<reference evidence="7" key="1">
    <citation type="submission" date="2023-03" db="EMBL/GenBank/DDBJ databases">
        <authorList>
            <person name="Cleenwerck I."/>
        </authorList>
    </citation>
    <scope>NUCLEOTIDE SEQUENCE</scope>
    <source>
        <strain evidence="7">LMG 32879</strain>
    </source>
</reference>
<evidence type="ECO:0000313" key="8">
    <source>
        <dbReference type="Proteomes" id="UP001176960"/>
    </source>
</evidence>
<dbReference type="NCBIfam" id="NF002133">
    <property type="entry name" value="PRK00971.1-2"/>
    <property type="match status" value="1"/>
</dbReference>
<keyword evidence="4 6" id="KW-0378">Hydrolase</keyword>
<evidence type="ECO:0000256" key="3">
    <source>
        <dbReference type="ARBA" id="ARBA00012918"/>
    </source>
</evidence>
<dbReference type="RefSeq" id="WP_289840884.1">
    <property type="nucleotide sequence ID" value="NZ_CATKSH010000003.1"/>
</dbReference>
<feature type="binding site" evidence="6">
    <location>
        <position position="163"/>
    </location>
    <ligand>
        <name>substrate</name>
    </ligand>
</feature>
<dbReference type="InterPro" id="IPR012338">
    <property type="entry name" value="Beta-lactam/transpept-like"/>
</dbReference>
<dbReference type="PANTHER" id="PTHR12544">
    <property type="entry name" value="GLUTAMINASE"/>
    <property type="match status" value="1"/>
</dbReference>
<dbReference type="AlphaFoldDB" id="A0AA35UPS2"/>
<comment type="caution">
    <text evidence="7">The sequence shown here is derived from an EMBL/GenBank/DDBJ whole genome shotgun (WGS) entry which is preliminary data.</text>
</comment>
<evidence type="ECO:0000256" key="5">
    <source>
        <dbReference type="ARBA" id="ARBA00049534"/>
    </source>
</evidence>
<keyword evidence="6" id="KW-0007">Acetylation</keyword>
<dbReference type="InterPro" id="IPR015868">
    <property type="entry name" value="Glutaminase"/>
</dbReference>
<sequence length="317" mass="33974">MPQSDIAMLIETIALDMRSAPERGVLPTYIPPLADVDPDKFGIAVLEANGRMHLTGDANEPFSIQSISKVYALTMALETIGAPIWSRVRQEPSGNPFNSIMQLESERGIPRNPFINAGALVISDILLSHFGAADARRAFLAFVRSLVAKTSGVRYDESLARQEYETGFRNAALANDMRNFGNIQNLIPSVLRQYFHQCAITMTCRQLAESGRFLMMGGRVATETAQSVSARTTQTVLALMMLCGHYDGSGSFAVQVGLPGKSGVGGGILAIVPGIASIAVWSPGLNAQGNSLLGTAALTRLVHATGWSVFTPPRHEA</sequence>
<keyword evidence="8" id="KW-1185">Reference proteome</keyword>
<dbReference type="HAMAP" id="MF_00313">
    <property type="entry name" value="Glutaminase"/>
    <property type="match status" value="1"/>
</dbReference>
<evidence type="ECO:0000256" key="2">
    <source>
        <dbReference type="ARBA" id="ARBA00011881"/>
    </source>
</evidence>
<feature type="binding site" evidence="6">
    <location>
        <position position="170"/>
    </location>
    <ligand>
        <name>substrate</name>
    </ligand>
</feature>
<comment type="catalytic activity">
    <reaction evidence="5 6">
        <text>L-glutamine + H2O = L-glutamate + NH4(+)</text>
        <dbReference type="Rhea" id="RHEA:15889"/>
        <dbReference type="ChEBI" id="CHEBI:15377"/>
        <dbReference type="ChEBI" id="CHEBI:28938"/>
        <dbReference type="ChEBI" id="CHEBI:29985"/>
        <dbReference type="ChEBI" id="CHEBI:58359"/>
        <dbReference type="EC" id="3.5.1.2"/>
    </reaction>
</comment>
<dbReference type="Pfam" id="PF04960">
    <property type="entry name" value="Glutaminase"/>
    <property type="match status" value="1"/>
</dbReference>
<dbReference type="EMBL" id="CATKSH010000003">
    <property type="protein sequence ID" value="CAI9119875.1"/>
    <property type="molecule type" value="Genomic_DNA"/>
</dbReference>
<feature type="binding site" evidence="6">
    <location>
        <position position="246"/>
    </location>
    <ligand>
        <name>substrate</name>
    </ligand>
</feature>
<comment type="similarity">
    <text evidence="1 6">Belongs to the glutaminase family.</text>
</comment>
<dbReference type="SUPFAM" id="SSF56601">
    <property type="entry name" value="beta-lactamase/transpeptidase-like"/>
    <property type="match status" value="1"/>
</dbReference>
<feature type="binding site" evidence="6">
    <location>
        <position position="194"/>
    </location>
    <ligand>
        <name>substrate</name>
    </ligand>
</feature>
<dbReference type="PANTHER" id="PTHR12544:SF29">
    <property type="entry name" value="GLUTAMINASE"/>
    <property type="match status" value="1"/>
</dbReference>
<dbReference type="NCBIfam" id="TIGR03814">
    <property type="entry name" value="Gln_ase"/>
    <property type="match status" value="1"/>
</dbReference>
<dbReference type="Proteomes" id="UP001176960">
    <property type="component" value="Unassembled WGS sequence"/>
</dbReference>
<dbReference type="GO" id="GO:0006543">
    <property type="term" value="P:L-glutamine catabolic process"/>
    <property type="evidence" value="ECO:0007669"/>
    <property type="project" value="TreeGrafter"/>
</dbReference>
<organism evidence="7 8">
    <name type="scientific">Brytella acorum</name>
    <dbReference type="NCBI Taxonomy" id="2959299"/>
    <lineage>
        <taxon>Bacteria</taxon>
        <taxon>Pseudomonadati</taxon>
        <taxon>Pseudomonadota</taxon>
        <taxon>Alphaproteobacteria</taxon>
        <taxon>Acetobacterales</taxon>
        <taxon>Acetobacteraceae</taxon>
        <taxon>Brytella</taxon>
    </lineage>
</organism>
<dbReference type="GO" id="GO:0004359">
    <property type="term" value="F:glutaminase activity"/>
    <property type="evidence" value="ECO:0007669"/>
    <property type="project" value="UniProtKB-UniRule"/>
</dbReference>
<dbReference type="EC" id="3.5.1.2" evidence="3 6"/>
<comment type="subunit">
    <text evidence="2 6">Homotetramer.</text>
</comment>
<evidence type="ECO:0000313" key="7">
    <source>
        <dbReference type="EMBL" id="CAI9119875.1"/>
    </source>
</evidence>
<dbReference type="Gene3D" id="3.40.710.10">
    <property type="entry name" value="DD-peptidase/beta-lactamase superfamily"/>
    <property type="match status" value="1"/>
</dbReference>
<evidence type="ECO:0000256" key="1">
    <source>
        <dbReference type="ARBA" id="ARBA00011076"/>
    </source>
</evidence>
<protein>
    <recommendedName>
        <fullName evidence="3 6">Glutaminase</fullName>
        <ecNumber evidence="3 6">3.5.1.2</ecNumber>
    </recommendedName>
</protein>
<accession>A0AA35UPS2</accession>
<dbReference type="GO" id="GO:0006537">
    <property type="term" value="P:glutamate biosynthetic process"/>
    <property type="evidence" value="ECO:0007669"/>
    <property type="project" value="TreeGrafter"/>
</dbReference>
<dbReference type="FunFam" id="3.40.710.10:FF:000005">
    <property type="entry name" value="Glutaminase"/>
    <property type="match status" value="1"/>
</dbReference>
<feature type="binding site" evidence="6">
    <location>
        <position position="66"/>
    </location>
    <ligand>
        <name>substrate</name>
    </ligand>
</feature>
<feature type="binding site" evidence="6">
    <location>
        <position position="116"/>
    </location>
    <ligand>
        <name>substrate</name>
    </ligand>
</feature>
<feature type="binding site" evidence="6">
    <location>
        <position position="264"/>
    </location>
    <ligand>
        <name>substrate</name>
    </ligand>
</feature>
<gene>
    <name evidence="6" type="primary">glsA</name>
    <name evidence="7" type="ORF">LMG32879_000701</name>
</gene>